<dbReference type="PANTHER" id="PTHR43685">
    <property type="entry name" value="GLYCOSYLTRANSFERASE"/>
    <property type="match status" value="1"/>
</dbReference>
<dbReference type="PANTHER" id="PTHR43685:SF3">
    <property type="entry name" value="SLR2126 PROTEIN"/>
    <property type="match status" value="1"/>
</dbReference>
<dbReference type="SUPFAM" id="SSF53448">
    <property type="entry name" value="Nucleotide-diphospho-sugar transferases"/>
    <property type="match status" value="1"/>
</dbReference>
<dbReference type="CDD" id="cd00761">
    <property type="entry name" value="Glyco_tranf_GTA_type"/>
    <property type="match status" value="1"/>
</dbReference>
<dbReference type="InterPro" id="IPR029044">
    <property type="entry name" value="Nucleotide-diphossugar_trans"/>
</dbReference>
<dbReference type="EMBL" id="LCAB01000008">
    <property type="protein sequence ID" value="KKR83011.1"/>
    <property type="molecule type" value="Genomic_DNA"/>
</dbReference>
<dbReference type="InterPro" id="IPR001173">
    <property type="entry name" value="Glyco_trans_2-like"/>
</dbReference>
<evidence type="ECO:0000259" key="1">
    <source>
        <dbReference type="Pfam" id="PF00535"/>
    </source>
</evidence>
<evidence type="ECO:0000313" key="3">
    <source>
        <dbReference type="Proteomes" id="UP000034601"/>
    </source>
</evidence>
<comment type="caution">
    <text evidence="2">The sequence shown here is derived from an EMBL/GenBank/DDBJ whole genome shotgun (WGS) entry which is preliminary data.</text>
</comment>
<accession>A0A0G0U731</accession>
<name>A0A0G0U731_9BACT</name>
<reference evidence="2 3" key="1">
    <citation type="journal article" date="2015" name="Nature">
        <title>rRNA introns, odd ribosomes, and small enigmatic genomes across a large radiation of phyla.</title>
        <authorList>
            <person name="Brown C.T."/>
            <person name="Hug L.A."/>
            <person name="Thomas B.C."/>
            <person name="Sharon I."/>
            <person name="Castelle C.J."/>
            <person name="Singh A."/>
            <person name="Wilkins M.J."/>
            <person name="Williams K.H."/>
            <person name="Banfield J.F."/>
        </authorList>
    </citation>
    <scope>NUCLEOTIDE SEQUENCE [LARGE SCALE GENOMIC DNA]</scope>
</reference>
<protein>
    <recommendedName>
        <fullName evidence="1">Glycosyltransferase 2-like domain-containing protein</fullName>
    </recommendedName>
</protein>
<gene>
    <name evidence="2" type="ORF">UU29_C0008G0120</name>
</gene>
<dbReference type="AlphaFoldDB" id="A0A0G0U731"/>
<dbReference type="InterPro" id="IPR050834">
    <property type="entry name" value="Glycosyltransf_2"/>
</dbReference>
<sequence>MKVSVVIPVYNEEKVIGDCLKSLSTQSYQDLEVIVVDDGSTDKTLDVLSEFKNNNLKLTLLKQDHLGAGAARNLGARETKGDILVFVDADMVFDREFIERLIGPIREGNTIGTFSKEEYVLNKDNVWSKCWNINRNLPEDRMHPKNYPARQTVFRAILKKEFAKVDGFETIGYVDDHTLADKLGVLAVLAPGAVFYHRNPESLTEIYRQARWIGKSEFKKRKISNENWMRLVVLIRYSFPLSLFFF</sequence>
<feature type="domain" description="Glycosyltransferase 2-like" evidence="1">
    <location>
        <begin position="4"/>
        <end position="160"/>
    </location>
</feature>
<dbReference type="Pfam" id="PF00535">
    <property type="entry name" value="Glycos_transf_2"/>
    <property type="match status" value="1"/>
</dbReference>
<evidence type="ECO:0000313" key="2">
    <source>
        <dbReference type="EMBL" id="KKR83011.1"/>
    </source>
</evidence>
<proteinExistence type="predicted"/>
<dbReference type="Proteomes" id="UP000034601">
    <property type="component" value="Unassembled WGS sequence"/>
</dbReference>
<dbReference type="Gene3D" id="3.90.550.10">
    <property type="entry name" value="Spore Coat Polysaccharide Biosynthesis Protein SpsA, Chain A"/>
    <property type="match status" value="1"/>
</dbReference>
<organism evidence="2 3">
    <name type="scientific">Candidatus Daviesbacteria bacterium GW2011_GWA2_40_9</name>
    <dbReference type="NCBI Taxonomy" id="1618424"/>
    <lineage>
        <taxon>Bacteria</taxon>
        <taxon>Candidatus Daviesiibacteriota</taxon>
    </lineage>
</organism>